<keyword evidence="2" id="KW-0067">ATP-binding</keyword>
<evidence type="ECO:0000313" key="5">
    <source>
        <dbReference type="Proteomes" id="UP000545286"/>
    </source>
</evidence>
<evidence type="ECO:0000256" key="1">
    <source>
        <dbReference type="PIRSR" id="PIRSR640198-1"/>
    </source>
</evidence>
<dbReference type="InterPro" id="IPR040198">
    <property type="entry name" value="Fido_containing"/>
</dbReference>
<dbReference type="AlphaFoldDB" id="A0A7W4UR07"/>
<dbReference type="PANTHER" id="PTHR13504:SF38">
    <property type="entry name" value="FIDO DOMAIN-CONTAINING PROTEIN"/>
    <property type="match status" value="1"/>
</dbReference>
<proteinExistence type="predicted"/>
<keyword evidence="2" id="KW-0547">Nucleotide-binding</keyword>
<dbReference type="EMBL" id="JACHWJ010000004">
    <property type="protein sequence ID" value="MBB2958437.1"/>
    <property type="molecule type" value="Genomic_DNA"/>
</dbReference>
<dbReference type="InterPro" id="IPR003812">
    <property type="entry name" value="Fido"/>
</dbReference>
<organism evidence="4 5">
    <name type="scientific">Pseudoclavibacter helvolus</name>
    <dbReference type="NCBI Taxonomy" id="255205"/>
    <lineage>
        <taxon>Bacteria</taxon>
        <taxon>Bacillati</taxon>
        <taxon>Actinomycetota</taxon>
        <taxon>Actinomycetes</taxon>
        <taxon>Micrococcales</taxon>
        <taxon>Microbacteriaceae</taxon>
        <taxon>Pseudoclavibacter</taxon>
    </lineage>
</organism>
<gene>
    <name evidence="4" type="ORF">FHX72_002583</name>
</gene>
<dbReference type="Proteomes" id="UP000545286">
    <property type="component" value="Unassembled WGS sequence"/>
</dbReference>
<keyword evidence="5" id="KW-1185">Reference proteome</keyword>
<feature type="domain" description="Fido" evidence="3">
    <location>
        <begin position="146"/>
        <end position="294"/>
    </location>
</feature>
<sequence>MRAAGNGERSWPELTYEDLPWDGPVEASYGPGAAGEGWRTLTTYRAAVPPFIAEAGAALSADVLAASEAASAELVRFDAHLGDRVAAFAPVLLRSESASSSQIEHLTASARSIFTAELGATSNRNAIEIAANTSAMGAAIDLADNLTPDGIRRVHEVLMHGQDRHTPGLWRQQPVWIGTRSDSPRGATYVAPHHDRVPDLIDDLVTYMHRRDVPALAHVALSHAQFETIHPFTDGNGRTGRALAQSLLRARGTTRNVAVPVSAGLLSNIEGYHSALTAFRTGEPTEIVRAFTDAAQHAVWNARILVDEIDEITAGWRRKLKARSDSNAWPLLDIISRRPVVNAVTTAAELGVATPNAYPPLRALTEHGILVSKREYRQSGPFWRSPEILQSLDRFAERAGRRA</sequence>
<feature type="active site" evidence="1">
    <location>
        <position position="230"/>
    </location>
</feature>
<comment type="caution">
    <text evidence="4">The sequence shown here is derived from an EMBL/GenBank/DDBJ whole genome shotgun (WGS) entry which is preliminary data.</text>
</comment>
<dbReference type="PANTHER" id="PTHR13504">
    <property type="entry name" value="FIDO DOMAIN-CONTAINING PROTEIN DDB_G0283145"/>
    <property type="match status" value="1"/>
</dbReference>
<dbReference type="InterPro" id="IPR036597">
    <property type="entry name" value="Fido-like_dom_sf"/>
</dbReference>
<dbReference type="RefSeq" id="WP_183625526.1">
    <property type="nucleotide sequence ID" value="NZ_JACHWJ010000004.1"/>
</dbReference>
<name>A0A7W4UR07_9MICO</name>
<reference evidence="4 5" key="1">
    <citation type="submission" date="2020-08" db="EMBL/GenBank/DDBJ databases">
        <title>Sequencing the genomes of 1000 actinobacteria strains.</title>
        <authorList>
            <person name="Klenk H.-P."/>
        </authorList>
    </citation>
    <scope>NUCLEOTIDE SEQUENCE [LARGE SCALE GENOMIC DNA]</scope>
    <source>
        <strain evidence="4 5">DSM 20419</strain>
    </source>
</reference>
<feature type="binding site" evidence="2">
    <location>
        <begin position="234"/>
        <end position="241"/>
    </location>
    <ligand>
        <name>ATP</name>
        <dbReference type="ChEBI" id="CHEBI:30616"/>
    </ligand>
</feature>
<protein>
    <submittedName>
        <fullName evidence="4">Fic family protein</fullName>
    </submittedName>
</protein>
<evidence type="ECO:0000313" key="4">
    <source>
        <dbReference type="EMBL" id="MBB2958437.1"/>
    </source>
</evidence>
<evidence type="ECO:0000259" key="3">
    <source>
        <dbReference type="PROSITE" id="PS51459"/>
    </source>
</evidence>
<accession>A0A7W4UR07</accession>
<dbReference type="GO" id="GO:0005524">
    <property type="term" value="F:ATP binding"/>
    <property type="evidence" value="ECO:0007669"/>
    <property type="project" value="UniProtKB-KW"/>
</dbReference>
<dbReference type="Pfam" id="PF02661">
    <property type="entry name" value="Fic"/>
    <property type="match status" value="1"/>
</dbReference>
<dbReference type="SUPFAM" id="SSF140931">
    <property type="entry name" value="Fic-like"/>
    <property type="match status" value="1"/>
</dbReference>
<dbReference type="PROSITE" id="PS51459">
    <property type="entry name" value="FIDO"/>
    <property type="match status" value="1"/>
</dbReference>
<evidence type="ECO:0000256" key="2">
    <source>
        <dbReference type="PIRSR" id="PIRSR640198-2"/>
    </source>
</evidence>
<dbReference type="Gene3D" id="1.10.3290.10">
    <property type="entry name" value="Fido-like domain"/>
    <property type="match status" value="1"/>
</dbReference>